<dbReference type="GO" id="GO:0007166">
    <property type="term" value="P:cell surface receptor signaling pathway"/>
    <property type="evidence" value="ECO:0007669"/>
    <property type="project" value="InterPro"/>
</dbReference>
<evidence type="ECO:0000259" key="9">
    <source>
        <dbReference type="PROSITE" id="PS50261"/>
    </source>
</evidence>
<feature type="region of interest" description="Disordered" evidence="6">
    <location>
        <begin position="109"/>
        <end position="153"/>
    </location>
</feature>
<keyword evidence="2 7" id="KW-0812">Transmembrane</keyword>
<dbReference type="Gene3D" id="2.60.220.50">
    <property type="match status" value="1"/>
</dbReference>
<feature type="transmembrane region" description="Helical" evidence="7">
    <location>
        <begin position="479"/>
        <end position="501"/>
    </location>
</feature>
<evidence type="ECO:0000256" key="5">
    <source>
        <dbReference type="ARBA" id="ARBA00023157"/>
    </source>
</evidence>
<dbReference type="PANTHER" id="PTHR47767">
    <property type="entry name" value="ADHESION G PROTEIN-COUPLED RECEPTOR G7"/>
    <property type="match status" value="1"/>
</dbReference>
<feature type="transmembrane region" description="Helical" evidence="7">
    <location>
        <begin position="513"/>
        <end position="537"/>
    </location>
</feature>
<reference evidence="10 11" key="1">
    <citation type="journal article" date="2019" name="Commun. Biol.">
        <title>The bagworm genome reveals a unique fibroin gene that provides high tensile strength.</title>
        <authorList>
            <person name="Kono N."/>
            <person name="Nakamura H."/>
            <person name="Ohtoshi R."/>
            <person name="Tomita M."/>
            <person name="Numata K."/>
            <person name="Arakawa K."/>
        </authorList>
    </citation>
    <scope>NUCLEOTIDE SEQUENCE [LARGE SCALE GENOMIC DNA]</scope>
</reference>
<evidence type="ECO:0000256" key="2">
    <source>
        <dbReference type="ARBA" id="ARBA00022692"/>
    </source>
</evidence>
<evidence type="ECO:0000256" key="6">
    <source>
        <dbReference type="SAM" id="MobiDB-lite"/>
    </source>
</evidence>
<dbReference type="EMBL" id="BGZK01000443">
    <property type="protein sequence ID" value="GBP43842.1"/>
    <property type="molecule type" value="Genomic_DNA"/>
</dbReference>
<dbReference type="InterPro" id="IPR017981">
    <property type="entry name" value="GPCR_2-like_7TM"/>
</dbReference>
<dbReference type="Pfam" id="PF01825">
    <property type="entry name" value="GPS"/>
    <property type="match status" value="1"/>
</dbReference>
<gene>
    <name evidence="10" type="primary">Adgrg4</name>
    <name evidence="10" type="ORF">EVAR_82274_1</name>
</gene>
<dbReference type="PRINTS" id="PR00249">
    <property type="entry name" value="GPCRSECRETIN"/>
</dbReference>
<keyword evidence="11" id="KW-1185">Reference proteome</keyword>
<dbReference type="SUPFAM" id="SSF81321">
    <property type="entry name" value="Family A G protein-coupled receptor-like"/>
    <property type="match status" value="1"/>
</dbReference>
<feature type="domain" description="GAIN-B" evidence="8">
    <location>
        <begin position="282"/>
        <end position="435"/>
    </location>
</feature>
<name>A0A4C1VZW1_EUMVA</name>
<dbReference type="SMART" id="SM00303">
    <property type="entry name" value="GPS"/>
    <property type="match status" value="1"/>
</dbReference>
<keyword evidence="3 7" id="KW-1133">Transmembrane helix</keyword>
<evidence type="ECO:0000256" key="4">
    <source>
        <dbReference type="ARBA" id="ARBA00023136"/>
    </source>
</evidence>
<dbReference type="STRING" id="151549.A0A4C1VZW1"/>
<comment type="subcellular location">
    <subcellularLocation>
        <location evidence="1">Membrane</location>
        <topology evidence="1">Multi-pass membrane protein</topology>
    </subcellularLocation>
</comment>
<keyword evidence="10" id="KW-0675">Receptor</keyword>
<feature type="domain" description="G-protein coupled receptors family 2 profile 2" evidence="9">
    <location>
        <begin position="442"/>
        <end position="689"/>
    </location>
</feature>
<protein>
    <submittedName>
        <fullName evidence="10">Adhesion G-protein coupled receptor G4</fullName>
    </submittedName>
</protein>
<dbReference type="Gene3D" id="1.20.1070.10">
    <property type="entry name" value="Rhodopsin 7-helix transmembrane proteins"/>
    <property type="match status" value="1"/>
</dbReference>
<feature type="compositionally biased region" description="Low complexity" evidence="6">
    <location>
        <begin position="121"/>
        <end position="153"/>
    </location>
</feature>
<evidence type="ECO:0000256" key="3">
    <source>
        <dbReference type="ARBA" id="ARBA00022989"/>
    </source>
</evidence>
<keyword evidence="5" id="KW-1015">Disulfide bond</keyword>
<dbReference type="InterPro" id="IPR046338">
    <property type="entry name" value="GAIN_dom_sf"/>
</dbReference>
<dbReference type="AlphaFoldDB" id="A0A4C1VZW1"/>
<dbReference type="CDD" id="cd15040">
    <property type="entry name" value="7tmB2_Adhesion"/>
    <property type="match status" value="1"/>
</dbReference>
<dbReference type="PROSITE" id="PS50261">
    <property type="entry name" value="G_PROTEIN_RECEP_F2_4"/>
    <property type="match status" value="1"/>
</dbReference>
<dbReference type="Pfam" id="PF00002">
    <property type="entry name" value="7tm_2"/>
    <property type="match status" value="1"/>
</dbReference>
<dbReference type="InterPro" id="IPR000832">
    <property type="entry name" value="GPCR_2_secretin-like"/>
</dbReference>
<feature type="transmembrane region" description="Helical" evidence="7">
    <location>
        <begin position="666"/>
        <end position="688"/>
    </location>
</feature>
<organism evidence="10 11">
    <name type="scientific">Eumeta variegata</name>
    <name type="common">Bagworm moth</name>
    <name type="synonym">Eumeta japonica</name>
    <dbReference type="NCBI Taxonomy" id="151549"/>
    <lineage>
        <taxon>Eukaryota</taxon>
        <taxon>Metazoa</taxon>
        <taxon>Ecdysozoa</taxon>
        <taxon>Arthropoda</taxon>
        <taxon>Hexapoda</taxon>
        <taxon>Insecta</taxon>
        <taxon>Pterygota</taxon>
        <taxon>Neoptera</taxon>
        <taxon>Endopterygota</taxon>
        <taxon>Lepidoptera</taxon>
        <taxon>Glossata</taxon>
        <taxon>Ditrysia</taxon>
        <taxon>Tineoidea</taxon>
        <taxon>Psychidae</taxon>
        <taxon>Oiketicinae</taxon>
        <taxon>Eumeta</taxon>
    </lineage>
</organism>
<feature type="transmembrane region" description="Helical" evidence="7">
    <location>
        <begin position="444"/>
        <end position="467"/>
    </location>
</feature>
<evidence type="ECO:0000313" key="10">
    <source>
        <dbReference type="EMBL" id="GBP43842.1"/>
    </source>
</evidence>
<dbReference type="InterPro" id="IPR053066">
    <property type="entry name" value="ADGR_G7"/>
</dbReference>
<evidence type="ECO:0000256" key="1">
    <source>
        <dbReference type="ARBA" id="ARBA00004141"/>
    </source>
</evidence>
<sequence>MTSGRAFTLPRAAAGPKIGHLAGKILDTSSEGFCAQVTTDGCKTYSCSGDFTEGVRWVESEASDCARAGAGGGLLGAVTQLLPTEEDSPFEETSQTVPSTVRYLLKQLASRNDTDEDTSSTEEYSSTSHLSNETSPLPSTKKPPYKTTTSSEEVTTVTMPYFSTTSTPVTVDLPTSTSLPPEDQVLEVLDHLEQILHNDSVPVTVQVIDEAFNQVDDILNFSEEVDIPGELLQLLDELGARADLNGSHMGSSVRSNLALVIADASPEIPVRGIRIATRTEDAFTDDAFELLSAEVNSTQLESEFSEAVVQLPRSLGHSTRRISFVVFRNDRAFRLANDSHHYTVNSRILSINVENITEFADGEVIEMHFRPIVGELQRNETRTCAYWHFYEDGTGSWSQEGCTFLAAPQPGLLDTCRCTHLTHFAEVLSPRAVFSERNEYALEIISLIGCYMSLFGLICIGLTAALFRVWRRDFTNKVWLQLCVAIFVLIICFLVVVYARFQTYNVPCMLVGVALHYAVLASFCWMLVAAVLSYRRLVLVFNQDVSHKLLRASAFAWGVPCAVVGVLLSVDPHSYAGRFDEKTPSASFCYPTGLGLWLALYTPVAVMLLANWTLFGLIVYSVFASRRIQRHGGTNEMLRCATVSCLLVFLFGLPWIFGLFASNIVLAYLFTLTATFQGFVLFLFFVVCNKKTRDMWLNKLRIVQKRKVPVTSSTYKSSSRTAGSSSTAVSKAQYVKPRALIVSDDSGFS</sequence>
<feature type="transmembrane region" description="Helical" evidence="7">
    <location>
        <begin position="549"/>
        <end position="570"/>
    </location>
</feature>
<dbReference type="Proteomes" id="UP000299102">
    <property type="component" value="Unassembled WGS sequence"/>
</dbReference>
<dbReference type="OrthoDB" id="10037534at2759"/>
<evidence type="ECO:0000313" key="11">
    <source>
        <dbReference type="Proteomes" id="UP000299102"/>
    </source>
</evidence>
<proteinExistence type="predicted"/>
<comment type="caution">
    <text evidence="10">The sequence shown here is derived from an EMBL/GenBank/DDBJ whole genome shotgun (WGS) entry which is preliminary data.</text>
</comment>
<dbReference type="InterPro" id="IPR057244">
    <property type="entry name" value="GAIN_B"/>
</dbReference>
<dbReference type="InterPro" id="IPR000203">
    <property type="entry name" value="GPS"/>
</dbReference>
<dbReference type="PROSITE" id="PS50221">
    <property type="entry name" value="GAIN_B"/>
    <property type="match status" value="1"/>
</dbReference>
<feature type="transmembrane region" description="Helical" evidence="7">
    <location>
        <begin position="600"/>
        <end position="625"/>
    </location>
</feature>
<dbReference type="GO" id="GO:0016020">
    <property type="term" value="C:membrane"/>
    <property type="evidence" value="ECO:0007669"/>
    <property type="project" value="UniProtKB-SubCell"/>
</dbReference>
<dbReference type="GO" id="GO:0004930">
    <property type="term" value="F:G protein-coupled receptor activity"/>
    <property type="evidence" value="ECO:0007669"/>
    <property type="project" value="InterPro"/>
</dbReference>
<accession>A0A4C1VZW1</accession>
<evidence type="ECO:0000259" key="8">
    <source>
        <dbReference type="PROSITE" id="PS50221"/>
    </source>
</evidence>
<evidence type="ECO:0000256" key="7">
    <source>
        <dbReference type="SAM" id="Phobius"/>
    </source>
</evidence>
<keyword evidence="4 7" id="KW-0472">Membrane</keyword>
<dbReference type="PANTHER" id="PTHR47767:SF1">
    <property type="entry name" value="ADHESION G PROTEIN-COUPLED RECEPTOR G7"/>
    <property type="match status" value="1"/>
</dbReference>
<feature type="transmembrane region" description="Helical" evidence="7">
    <location>
        <begin position="637"/>
        <end position="660"/>
    </location>
</feature>